<dbReference type="InterPro" id="IPR011234">
    <property type="entry name" value="Fumarylacetoacetase-like_C"/>
</dbReference>
<dbReference type="Gene3D" id="3.90.850.10">
    <property type="entry name" value="Fumarylacetoacetase-like, C-terminal domain"/>
    <property type="match status" value="1"/>
</dbReference>
<protein>
    <recommendedName>
        <fullName evidence="3">Fumarylacetoacetase-like C-terminal domain-containing protein</fullName>
    </recommendedName>
</protein>
<dbReference type="EMBL" id="JAPDHF010000011">
    <property type="protein sequence ID" value="KAJ4011003.1"/>
    <property type="molecule type" value="Genomic_DNA"/>
</dbReference>
<dbReference type="SUPFAM" id="SSF56529">
    <property type="entry name" value="FAH"/>
    <property type="match status" value="1"/>
</dbReference>
<evidence type="ECO:0000313" key="4">
    <source>
        <dbReference type="EMBL" id="KAJ4011003.1"/>
    </source>
</evidence>
<dbReference type="GO" id="GO:0046872">
    <property type="term" value="F:metal ion binding"/>
    <property type="evidence" value="ECO:0007669"/>
    <property type="project" value="UniProtKB-KW"/>
</dbReference>
<dbReference type="InterPro" id="IPR036663">
    <property type="entry name" value="Fumarylacetoacetase_C_sf"/>
</dbReference>
<organism evidence="4 5">
    <name type="scientific">Fusarium irregulare</name>
    <dbReference type="NCBI Taxonomy" id="2494466"/>
    <lineage>
        <taxon>Eukaryota</taxon>
        <taxon>Fungi</taxon>
        <taxon>Dikarya</taxon>
        <taxon>Ascomycota</taxon>
        <taxon>Pezizomycotina</taxon>
        <taxon>Sordariomycetes</taxon>
        <taxon>Hypocreomycetidae</taxon>
        <taxon>Hypocreales</taxon>
        <taxon>Nectriaceae</taxon>
        <taxon>Fusarium</taxon>
        <taxon>Fusarium incarnatum-equiseti species complex</taxon>
    </lineage>
</organism>
<evidence type="ECO:0000313" key="5">
    <source>
        <dbReference type="Proteomes" id="UP001152130"/>
    </source>
</evidence>
<dbReference type="FunFam" id="3.90.850.10:FF:000002">
    <property type="entry name" value="2-hydroxyhepta-2,4-diene-1,7-dioate isomerase"/>
    <property type="match status" value="1"/>
</dbReference>
<dbReference type="GO" id="GO:0006107">
    <property type="term" value="P:oxaloacetate metabolic process"/>
    <property type="evidence" value="ECO:0007669"/>
    <property type="project" value="UniProtKB-ARBA"/>
</dbReference>
<proteinExistence type="inferred from homology"/>
<dbReference type="PANTHER" id="PTHR11820:SF7">
    <property type="entry name" value="ACYLPYRUVASE FAHD1, MITOCHONDRIAL"/>
    <property type="match status" value="1"/>
</dbReference>
<dbReference type="AlphaFoldDB" id="A0A9W8U964"/>
<comment type="caution">
    <text evidence="4">The sequence shown here is derived from an EMBL/GenBank/DDBJ whole genome shotgun (WGS) entry which is preliminary data.</text>
</comment>
<dbReference type="PANTHER" id="PTHR11820">
    <property type="entry name" value="ACYLPYRUVASE"/>
    <property type="match status" value="1"/>
</dbReference>
<keyword evidence="5" id="KW-1185">Reference proteome</keyword>
<comment type="similarity">
    <text evidence="1">Belongs to the FAH family.</text>
</comment>
<dbReference type="Pfam" id="PF01557">
    <property type="entry name" value="FAA_hydrolase"/>
    <property type="match status" value="1"/>
</dbReference>
<sequence>MTSWKRLARFVPKGHPFKILIGEPDNHAVDVGLALYKGETVKTRVFSGSSVLEPGAPSGEVVEIDRVLSPLTKAEVGTIRCIGLNVWLNNARASAQKKKKPETSLADPYPVRTILPKITQVDDCGDYESELTIVIGRECKNVSEADAYDYVLGYTAANDLSSRMSQFNQSQWCFSKGFDGSCPIDCPSVNQEVTGPVIVSKSLIPDPHKLNVRGLKNGQVMQESSTGDLIFSVPKIVSFLSQGTTMKPGTIIITGTPAGVGMVRKPQVTVKEDDVFLVEISPYIGTLVNVFKNEE</sequence>
<evidence type="ECO:0000256" key="2">
    <source>
        <dbReference type="ARBA" id="ARBA00022723"/>
    </source>
</evidence>
<dbReference type="Proteomes" id="UP001152130">
    <property type="component" value="Unassembled WGS sequence"/>
</dbReference>
<gene>
    <name evidence="4" type="ORF">NW766_007635</name>
</gene>
<feature type="domain" description="Fumarylacetoacetase-like C-terminal" evidence="3">
    <location>
        <begin position="115"/>
        <end position="290"/>
    </location>
</feature>
<accession>A0A9W8U964</accession>
<name>A0A9W8U964_9HYPO</name>
<dbReference type="GO" id="GO:0050163">
    <property type="term" value="F:oxaloacetate tautomerase activity"/>
    <property type="evidence" value="ECO:0007669"/>
    <property type="project" value="UniProtKB-ARBA"/>
</dbReference>
<keyword evidence="2" id="KW-0479">Metal-binding</keyword>
<reference evidence="4" key="1">
    <citation type="submission" date="2022-10" db="EMBL/GenBank/DDBJ databases">
        <title>Fusarium specimens isolated from Avocado Roots.</title>
        <authorList>
            <person name="Stajich J."/>
            <person name="Roper C."/>
            <person name="Heimlech-Rivalta G."/>
        </authorList>
    </citation>
    <scope>NUCLEOTIDE SEQUENCE</scope>
    <source>
        <strain evidence="4">CF00143</strain>
    </source>
</reference>
<evidence type="ECO:0000256" key="1">
    <source>
        <dbReference type="ARBA" id="ARBA00010211"/>
    </source>
</evidence>
<evidence type="ECO:0000259" key="3">
    <source>
        <dbReference type="Pfam" id="PF01557"/>
    </source>
</evidence>
<dbReference type="GO" id="GO:0018773">
    <property type="term" value="F:acetylpyruvate hydrolase activity"/>
    <property type="evidence" value="ECO:0007669"/>
    <property type="project" value="TreeGrafter"/>
</dbReference>